<keyword evidence="2 10" id="KW-0813">Transport</keyword>
<protein>
    <submittedName>
        <fullName evidence="15">TonB-dependent receptor</fullName>
    </submittedName>
</protein>
<accession>A0AAP2CFI8</accession>
<feature type="domain" description="TonB-dependent receptor-like beta-barrel" evidence="13">
    <location>
        <begin position="391"/>
        <end position="836"/>
    </location>
</feature>
<dbReference type="Proteomes" id="UP001319104">
    <property type="component" value="Unassembled WGS sequence"/>
</dbReference>
<keyword evidence="7 10" id="KW-0472">Membrane</keyword>
<dbReference type="InterPro" id="IPR039426">
    <property type="entry name" value="TonB-dep_rcpt-like"/>
</dbReference>
<keyword evidence="9 10" id="KW-0998">Cell outer membrane</keyword>
<evidence type="ECO:0000259" key="14">
    <source>
        <dbReference type="Pfam" id="PF07715"/>
    </source>
</evidence>
<evidence type="ECO:0000256" key="6">
    <source>
        <dbReference type="ARBA" id="ARBA00023077"/>
    </source>
</evidence>
<feature type="domain" description="TonB-dependent receptor plug" evidence="14">
    <location>
        <begin position="236"/>
        <end position="311"/>
    </location>
</feature>
<gene>
    <name evidence="15" type="ORF">KI659_06360</name>
</gene>
<dbReference type="Pfam" id="PF00593">
    <property type="entry name" value="TonB_dep_Rec_b-barrel"/>
    <property type="match status" value="1"/>
</dbReference>
<evidence type="ECO:0000256" key="1">
    <source>
        <dbReference type="ARBA" id="ARBA00004571"/>
    </source>
</evidence>
<evidence type="ECO:0000256" key="4">
    <source>
        <dbReference type="ARBA" id="ARBA00022692"/>
    </source>
</evidence>
<dbReference type="Gene3D" id="2.40.170.20">
    <property type="entry name" value="TonB-dependent receptor, beta-barrel domain"/>
    <property type="match status" value="1"/>
</dbReference>
<proteinExistence type="inferred from homology"/>
<evidence type="ECO:0000256" key="10">
    <source>
        <dbReference type="PROSITE-ProRule" id="PRU01360"/>
    </source>
</evidence>
<evidence type="ECO:0000313" key="16">
    <source>
        <dbReference type="Proteomes" id="UP001319104"/>
    </source>
</evidence>
<dbReference type="SUPFAM" id="SSF56935">
    <property type="entry name" value="Porins"/>
    <property type="match status" value="1"/>
</dbReference>
<evidence type="ECO:0000256" key="5">
    <source>
        <dbReference type="ARBA" id="ARBA00022729"/>
    </source>
</evidence>
<evidence type="ECO:0000256" key="2">
    <source>
        <dbReference type="ARBA" id="ARBA00022448"/>
    </source>
</evidence>
<dbReference type="InterPro" id="IPR000531">
    <property type="entry name" value="Beta-barrel_TonB"/>
</dbReference>
<dbReference type="InterPro" id="IPR012910">
    <property type="entry name" value="Plug_dom"/>
</dbReference>
<dbReference type="Gene3D" id="2.60.40.1120">
    <property type="entry name" value="Carboxypeptidase-like, regulatory domain"/>
    <property type="match status" value="1"/>
</dbReference>
<dbReference type="PANTHER" id="PTHR30069:SF29">
    <property type="entry name" value="HEMOGLOBIN AND HEMOGLOBIN-HAPTOGLOBIN-BINDING PROTEIN 1-RELATED"/>
    <property type="match status" value="1"/>
</dbReference>
<evidence type="ECO:0000256" key="11">
    <source>
        <dbReference type="RuleBase" id="RU003357"/>
    </source>
</evidence>
<feature type="signal peptide" evidence="12">
    <location>
        <begin position="1"/>
        <end position="20"/>
    </location>
</feature>
<keyword evidence="3 10" id="KW-1134">Transmembrane beta strand</keyword>
<evidence type="ECO:0000313" key="15">
    <source>
        <dbReference type="EMBL" id="MBS9523638.1"/>
    </source>
</evidence>
<dbReference type="EMBL" id="JAHCMY010000002">
    <property type="protein sequence ID" value="MBS9523638.1"/>
    <property type="molecule type" value="Genomic_DNA"/>
</dbReference>
<dbReference type="SUPFAM" id="SSF49464">
    <property type="entry name" value="Carboxypeptidase regulatory domain-like"/>
    <property type="match status" value="1"/>
</dbReference>
<dbReference type="InterPro" id="IPR008969">
    <property type="entry name" value="CarboxyPept-like_regulatory"/>
</dbReference>
<keyword evidence="4 10" id="KW-0812">Transmembrane</keyword>
<name>A0AAP2CFI8_9BACT</name>
<keyword evidence="6 11" id="KW-0798">TonB box</keyword>
<evidence type="ECO:0000256" key="9">
    <source>
        <dbReference type="ARBA" id="ARBA00023237"/>
    </source>
</evidence>
<dbReference type="Gene3D" id="2.170.130.10">
    <property type="entry name" value="TonB-dependent receptor, plug domain"/>
    <property type="match status" value="1"/>
</dbReference>
<evidence type="ECO:0000256" key="8">
    <source>
        <dbReference type="ARBA" id="ARBA00023170"/>
    </source>
</evidence>
<dbReference type="PANTHER" id="PTHR30069">
    <property type="entry name" value="TONB-DEPENDENT OUTER MEMBRANE RECEPTOR"/>
    <property type="match status" value="1"/>
</dbReference>
<dbReference type="GO" id="GO:0009279">
    <property type="term" value="C:cell outer membrane"/>
    <property type="evidence" value="ECO:0007669"/>
    <property type="project" value="UniProtKB-SubCell"/>
</dbReference>
<keyword evidence="5 12" id="KW-0732">Signal</keyword>
<dbReference type="GO" id="GO:0044718">
    <property type="term" value="P:siderophore transmembrane transport"/>
    <property type="evidence" value="ECO:0007669"/>
    <property type="project" value="TreeGrafter"/>
</dbReference>
<comment type="similarity">
    <text evidence="10 11">Belongs to the TonB-dependent receptor family.</text>
</comment>
<dbReference type="Pfam" id="PF07715">
    <property type="entry name" value="Plug"/>
    <property type="match status" value="1"/>
</dbReference>
<comment type="caution">
    <text evidence="15">The sequence shown here is derived from an EMBL/GenBank/DDBJ whole genome shotgun (WGS) entry which is preliminary data.</text>
</comment>
<dbReference type="InterPro" id="IPR036942">
    <property type="entry name" value="Beta-barrel_TonB_sf"/>
</dbReference>
<keyword evidence="8 15" id="KW-0675">Receptor</keyword>
<evidence type="ECO:0000256" key="3">
    <source>
        <dbReference type="ARBA" id="ARBA00022452"/>
    </source>
</evidence>
<sequence length="878" mass="99413">MNRIIFTLLFFGLSFSSLFAQHITDEKEKDFIKAVQLLESSTGIKVLFRKDYLRRLNLEQEQFSVSMELLDQVTENTSMSYFLIEDAYAVIYPRAMRDRYLAGRARRRADPTALHQFQGRIMDEETGLPIPGALMYIPSMELGITTDERGRFSTDLPEGTHVAVFSAMGKETERRIIRAYDPVEMSISLFESMTQMDEFIVTDRSIDHNVRSIELGVNRLNISELKLMPPLLGEVDIIRSIQLLPGVSTVGEGASGFNVRGGGVDQNLILMDGAPIFNPSHMFGFFSIFNADMVENVALHKGDIPANYGGRLSSVLDVTMQEGSREKMKAEGGIGFLSSRLKLEGPVNKNTTVAVAGRVAYPNWIMHRIRSSTLQSSSSYFYDGNIKINHQINDRNNLKLSGYASNDYFRVGADTAYSWQTHLASLKWSSIISESLASDLTVAYSNYTYSVEGTGAPLQFQMQSDIDYMGIDHNFEWNQSDHANFIFGYNVSHYAMGMGAMEPTTENSTILPEVIPTERGLEAALFATSEIFLTDKWAAQLGLRYSNFFALGPNETGMYEEGQPRNQNTFIGNRTYENNEVITRYGGLEPRLGIRYATGENSSLKLSFNRNLQYIHLLSNTMASAPVDLWKLSDYHVGPQESLQYALGYYQNFKENIIESSVEVYYKDFPNIVEFKDGATLLMNPNLEQELLGGIGHAYGAEFFLKKRHGKLTGWISYGFSRTMRQVVSEFEEETINQGEFFPSNWDQPHDLSVVATYQLTRRLSFSGNFNYRSGRPITLPTSIYTINDNIVIDYSHRNQGRIPDYHRMDLSLTYDGNQRKSSTYKSNVTLALYNVYARRNPFSWFFSPTGAGTVPRSYRLAVIGTMIPSVTYNFQFK</sequence>
<organism evidence="15 16">
    <name type="scientific">Litoribacter ruber</name>
    <dbReference type="NCBI Taxonomy" id="702568"/>
    <lineage>
        <taxon>Bacteria</taxon>
        <taxon>Pseudomonadati</taxon>
        <taxon>Bacteroidota</taxon>
        <taxon>Cytophagia</taxon>
        <taxon>Cytophagales</taxon>
        <taxon>Cyclobacteriaceae</taxon>
        <taxon>Litoribacter</taxon>
    </lineage>
</organism>
<reference evidence="15 16" key="1">
    <citation type="submission" date="2021-05" db="EMBL/GenBank/DDBJ databases">
        <authorList>
            <person name="Zhang Z.D."/>
            <person name="Osman G."/>
        </authorList>
    </citation>
    <scope>NUCLEOTIDE SEQUENCE [LARGE SCALE GENOMIC DNA]</scope>
    <source>
        <strain evidence="15 16">KCTC 32217</strain>
    </source>
</reference>
<dbReference type="RefSeq" id="WP_213944524.1">
    <property type="nucleotide sequence ID" value="NZ_JAHCMY010000002.1"/>
</dbReference>
<dbReference type="AlphaFoldDB" id="A0AAP2CFI8"/>
<dbReference type="PROSITE" id="PS52016">
    <property type="entry name" value="TONB_DEPENDENT_REC_3"/>
    <property type="match status" value="1"/>
</dbReference>
<evidence type="ECO:0000256" key="7">
    <source>
        <dbReference type="ARBA" id="ARBA00023136"/>
    </source>
</evidence>
<comment type="subcellular location">
    <subcellularLocation>
        <location evidence="1 10">Cell outer membrane</location>
        <topology evidence="1 10">Multi-pass membrane protein</topology>
    </subcellularLocation>
</comment>
<dbReference type="Pfam" id="PF13715">
    <property type="entry name" value="CarbopepD_reg_2"/>
    <property type="match status" value="1"/>
</dbReference>
<feature type="chain" id="PRO_5042918022" evidence="12">
    <location>
        <begin position="21"/>
        <end position="878"/>
    </location>
</feature>
<dbReference type="InterPro" id="IPR037066">
    <property type="entry name" value="Plug_dom_sf"/>
</dbReference>
<keyword evidence="16" id="KW-1185">Reference proteome</keyword>
<dbReference type="GO" id="GO:0015344">
    <property type="term" value="F:siderophore uptake transmembrane transporter activity"/>
    <property type="evidence" value="ECO:0007669"/>
    <property type="project" value="TreeGrafter"/>
</dbReference>
<evidence type="ECO:0000256" key="12">
    <source>
        <dbReference type="SAM" id="SignalP"/>
    </source>
</evidence>
<evidence type="ECO:0000259" key="13">
    <source>
        <dbReference type="Pfam" id="PF00593"/>
    </source>
</evidence>